<dbReference type="InterPro" id="IPR027746">
    <property type="entry name" value="TTL"/>
</dbReference>
<dbReference type="OrthoDB" id="202825at2759"/>
<evidence type="ECO:0000313" key="2">
    <source>
        <dbReference type="EMBL" id="TDL28463.1"/>
    </source>
</evidence>
<dbReference type="PANTHER" id="PTHR47551:SF1">
    <property type="entry name" value="TUBULIN--TYROSINE LIGASE PBY1-RELATED"/>
    <property type="match status" value="1"/>
</dbReference>
<accession>A0A4Y7QLH0</accession>
<evidence type="ECO:0000313" key="3">
    <source>
        <dbReference type="Proteomes" id="UP000294933"/>
    </source>
</evidence>
<gene>
    <name evidence="2" type="ORF">BD410DRAFT_780974</name>
</gene>
<dbReference type="Pfam" id="PF01975">
    <property type="entry name" value="SurE"/>
    <property type="match status" value="1"/>
</dbReference>
<name>A0A4Y7QLH0_9AGAM</name>
<dbReference type="STRING" id="50990.A0A4Y7QLH0"/>
<dbReference type="GO" id="GO:0000932">
    <property type="term" value="C:P-body"/>
    <property type="evidence" value="ECO:0007669"/>
    <property type="project" value="TreeGrafter"/>
</dbReference>
<dbReference type="AlphaFoldDB" id="A0A4Y7QLH0"/>
<proteinExistence type="predicted"/>
<dbReference type="GO" id="GO:0016787">
    <property type="term" value="F:hydrolase activity"/>
    <property type="evidence" value="ECO:0007669"/>
    <property type="project" value="InterPro"/>
</dbReference>
<dbReference type="InterPro" id="IPR036523">
    <property type="entry name" value="SurE-like_sf"/>
</dbReference>
<dbReference type="Proteomes" id="UP000294933">
    <property type="component" value="Unassembled WGS sequence"/>
</dbReference>
<sequence length="340" mass="36929">MRVLLTNDDGPPGPDSPFIFGFYRHLVGDLGWDVKVVIPSTQKSWIGGAFHINETIKGEYYYPRDPDGSGERSKTSRPLKDGETSEWVLLDGTPATCTNVALYNLYPGLIDLVISGPNFGRNSSAAFALSSGTVGAAISSSLCRMRSIAISYGIVERPPPTTYFALAHNLSGKIISHLWHNWGKDEGGSRNSEVDLYNVNIPLVKGLLSDEGLKVVWTSIWRNSYARLFKKSSPSGVSAEPGGPDAHLGKTIIDSSHGSTDNSRNIEGNLIFKFSPEMTGLINPPHSSLPVGSDAWAFAKGWASVTPLRASFAEPPHHEEMLDGIPNPNTKELELVRLKL</sequence>
<organism evidence="2 3">
    <name type="scientific">Rickenella mellea</name>
    <dbReference type="NCBI Taxonomy" id="50990"/>
    <lineage>
        <taxon>Eukaryota</taxon>
        <taxon>Fungi</taxon>
        <taxon>Dikarya</taxon>
        <taxon>Basidiomycota</taxon>
        <taxon>Agaricomycotina</taxon>
        <taxon>Agaricomycetes</taxon>
        <taxon>Hymenochaetales</taxon>
        <taxon>Rickenellaceae</taxon>
        <taxon>Rickenella</taxon>
    </lineage>
</organism>
<dbReference type="SUPFAM" id="SSF64167">
    <property type="entry name" value="SurE-like"/>
    <property type="match status" value="1"/>
</dbReference>
<keyword evidence="3" id="KW-1185">Reference proteome</keyword>
<reference evidence="2 3" key="1">
    <citation type="submission" date="2018-06" db="EMBL/GenBank/DDBJ databases">
        <title>A transcriptomic atlas of mushroom development highlights an independent origin of complex multicellularity.</title>
        <authorList>
            <consortium name="DOE Joint Genome Institute"/>
            <person name="Krizsan K."/>
            <person name="Almasi E."/>
            <person name="Merenyi Z."/>
            <person name="Sahu N."/>
            <person name="Viragh M."/>
            <person name="Koszo T."/>
            <person name="Mondo S."/>
            <person name="Kiss B."/>
            <person name="Balint B."/>
            <person name="Kues U."/>
            <person name="Barry K."/>
            <person name="Hegedus J.C."/>
            <person name="Henrissat B."/>
            <person name="Johnson J."/>
            <person name="Lipzen A."/>
            <person name="Ohm R."/>
            <person name="Nagy I."/>
            <person name="Pangilinan J."/>
            <person name="Yan J."/>
            <person name="Xiong Y."/>
            <person name="Grigoriev I.V."/>
            <person name="Hibbett D.S."/>
            <person name="Nagy L.G."/>
        </authorList>
    </citation>
    <scope>NUCLEOTIDE SEQUENCE [LARGE SCALE GENOMIC DNA]</scope>
    <source>
        <strain evidence="2 3">SZMC22713</strain>
    </source>
</reference>
<dbReference type="NCBIfam" id="TIGR00087">
    <property type="entry name" value="surE"/>
    <property type="match status" value="1"/>
</dbReference>
<protein>
    <submittedName>
        <fullName evidence="2">Sure-like protein</fullName>
    </submittedName>
</protein>
<feature type="domain" description="Survival protein SurE-like phosphatase/nucleotidase" evidence="1">
    <location>
        <begin position="3"/>
        <end position="226"/>
    </location>
</feature>
<dbReference type="PANTHER" id="PTHR47551">
    <property type="entry name" value="TUBULIN--TYROSINE LIGASE PBY1-RELATED"/>
    <property type="match status" value="1"/>
</dbReference>
<dbReference type="EMBL" id="ML170157">
    <property type="protein sequence ID" value="TDL28463.1"/>
    <property type="molecule type" value="Genomic_DNA"/>
</dbReference>
<dbReference type="InterPro" id="IPR002828">
    <property type="entry name" value="SurE-like_Pase/nucleotidase"/>
</dbReference>
<dbReference type="Gene3D" id="3.40.1210.10">
    <property type="entry name" value="Survival protein SurE-like phosphatase/nucleotidase"/>
    <property type="match status" value="1"/>
</dbReference>
<dbReference type="VEuPathDB" id="FungiDB:BD410DRAFT_780974"/>
<evidence type="ECO:0000259" key="1">
    <source>
        <dbReference type="Pfam" id="PF01975"/>
    </source>
</evidence>